<dbReference type="STRING" id="1300347.I601_4113"/>
<organism evidence="1 2">
    <name type="scientific">Nocardioides dokdonensis FR1436</name>
    <dbReference type="NCBI Taxonomy" id="1300347"/>
    <lineage>
        <taxon>Bacteria</taxon>
        <taxon>Bacillati</taxon>
        <taxon>Actinomycetota</taxon>
        <taxon>Actinomycetes</taxon>
        <taxon>Propionibacteriales</taxon>
        <taxon>Nocardioidaceae</taxon>
        <taxon>Nocardioides</taxon>
    </lineage>
</organism>
<protein>
    <submittedName>
        <fullName evidence="1">Uncharacterized protein</fullName>
    </submittedName>
</protein>
<dbReference type="AlphaFoldDB" id="A0A1A9GQF2"/>
<accession>A0A1A9GQF2</accession>
<dbReference type="Proteomes" id="UP000077868">
    <property type="component" value="Chromosome"/>
</dbReference>
<dbReference type="KEGG" id="ndk:I601_4113"/>
<name>A0A1A9GQF2_9ACTN</name>
<dbReference type="PATRIC" id="fig|1300347.3.peg.4123"/>
<gene>
    <name evidence="1" type="ORF">I601_4113</name>
</gene>
<dbReference type="RefSeq" id="WP_257734204.1">
    <property type="nucleotide sequence ID" value="NZ_CP015079.1"/>
</dbReference>
<evidence type="ECO:0000313" key="1">
    <source>
        <dbReference type="EMBL" id="ANH40508.1"/>
    </source>
</evidence>
<proteinExistence type="predicted"/>
<reference evidence="1 2" key="1">
    <citation type="submission" date="2016-03" db="EMBL/GenBank/DDBJ databases">
        <title>Complete genome sequence of a soil Actinobacterium, Nocardioides dokdonensis FR1436.</title>
        <authorList>
            <person name="Kwon S.-K."/>
            <person name="Kim K."/>
            <person name="Kim J.F."/>
        </authorList>
    </citation>
    <scope>NUCLEOTIDE SEQUENCE [LARGE SCALE GENOMIC DNA]</scope>
    <source>
        <strain evidence="1 2">FR1436</strain>
    </source>
</reference>
<sequence length="42" mass="4537">MTGFGLKSVGDIERAISHVEDHVDDLAVAETVQAAAPRFARR</sequence>
<evidence type="ECO:0000313" key="2">
    <source>
        <dbReference type="Proteomes" id="UP000077868"/>
    </source>
</evidence>
<keyword evidence="2" id="KW-1185">Reference proteome</keyword>
<dbReference type="EMBL" id="CP015079">
    <property type="protein sequence ID" value="ANH40508.1"/>
    <property type="molecule type" value="Genomic_DNA"/>
</dbReference>